<gene>
    <name evidence="6" type="ORF">FB45DRAFT_149812</name>
</gene>
<accession>A0AAD7BGS5</accession>
<dbReference type="InterPro" id="IPR002893">
    <property type="entry name" value="Znf_MYND"/>
</dbReference>
<dbReference type="SUPFAM" id="SSF144232">
    <property type="entry name" value="HIT/MYND zinc finger-like"/>
    <property type="match status" value="1"/>
</dbReference>
<evidence type="ECO:0000256" key="3">
    <source>
        <dbReference type="ARBA" id="ARBA00022833"/>
    </source>
</evidence>
<dbReference type="Pfam" id="PF01753">
    <property type="entry name" value="zf-MYND"/>
    <property type="match status" value="1"/>
</dbReference>
<evidence type="ECO:0000256" key="1">
    <source>
        <dbReference type="ARBA" id="ARBA00022723"/>
    </source>
</evidence>
<keyword evidence="7" id="KW-1185">Reference proteome</keyword>
<proteinExistence type="predicted"/>
<protein>
    <recommendedName>
        <fullName evidence="5">MYND-type domain-containing protein</fullName>
    </recommendedName>
</protein>
<keyword evidence="3" id="KW-0862">Zinc</keyword>
<dbReference type="Proteomes" id="UP001221142">
    <property type="component" value="Unassembled WGS sequence"/>
</dbReference>
<dbReference type="EMBL" id="JARKIF010000017">
    <property type="protein sequence ID" value="KAJ7620325.1"/>
    <property type="molecule type" value="Genomic_DNA"/>
</dbReference>
<reference evidence="6" key="1">
    <citation type="submission" date="2023-03" db="EMBL/GenBank/DDBJ databases">
        <title>Massive genome expansion in bonnet fungi (Mycena s.s.) driven by repeated elements and novel gene families across ecological guilds.</title>
        <authorList>
            <consortium name="Lawrence Berkeley National Laboratory"/>
            <person name="Harder C.B."/>
            <person name="Miyauchi S."/>
            <person name="Viragh M."/>
            <person name="Kuo A."/>
            <person name="Thoen E."/>
            <person name="Andreopoulos B."/>
            <person name="Lu D."/>
            <person name="Skrede I."/>
            <person name="Drula E."/>
            <person name="Henrissat B."/>
            <person name="Morin E."/>
            <person name="Kohler A."/>
            <person name="Barry K."/>
            <person name="LaButti K."/>
            <person name="Morin E."/>
            <person name="Salamov A."/>
            <person name="Lipzen A."/>
            <person name="Mereny Z."/>
            <person name="Hegedus B."/>
            <person name="Baldrian P."/>
            <person name="Stursova M."/>
            <person name="Weitz H."/>
            <person name="Taylor A."/>
            <person name="Grigoriev I.V."/>
            <person name="Nagy L.G."/>
            <person name="Martin F."/>
            <person name="Kauserud H."/>
        </authorList>
    </citation>
    <scope>NUCLEOTIDE SEQUENCE</scope>
    <source>
        <strain evidence="6">9284</strain>
    </source>
</reference>
<evidence type="ECO:0000313" key="7">
    <source>
        <dbReference type="Proteomes" id="UP001221142"/>
    </source>
</evidence>
<keyword evidence="1" id="KW-0479">Metal-binding</keyword>
<feature type="domain" description="MYND-type" evidence="5">
    <location>
        <begin position="324"/>
        <end position="365"/>
    </location>
</feature>
<evidence type="ECO:0000259" key="5">
    <source>
        <dbReference type="PROSITE" id="PS50865"/>
    </source>
</evidence>
<evidence type="ECO:0000256" key="2">
    <source>
        <dbReference type="ARBA" id="ARBA00022771"/>
    </source>
</evidence>
<dbReference type="AlphaFoldDB" id="A0AAD7BGS5"/>
<organism evidence="6 7">
    <name type="scientific">Roridomyces roridus</name>
    <dbReference type="NCBI Taxonomy" id="1738132"/>
    <lineage>
        <taxon>Eukaryota</taxon>
        <taxon>Fungi</taxon>
        <taxon>Dikarya</taxon>
        <taxon>Basidiomycota</taxon>
        <taxon>Agaricomycotina</taxon>
        <taxon>Agaricomycetes</taxon>
        <taxon>Agaricomycetidae</taxon>
        <taxon>Agaricales</taxon>
        <taxon>Marasmiineae</taxon>
        <taxon>Mycenaceae</taxon>
        <taxon>Roridomyces</taxon>
    </lineage>
</organism>
<evidence type="ECO:0000313" key="6">
    <source>
        <dbReference type="EMBL" id="KAJ7620325.1"/>
    </source>
</evidence>
<comment type="caution">
    <text evidence="6">The sequence shown here is derived from an EMBL/GenBank/DDBJ whole genome shotgun (WGS) entry which is preliminary data.</text>
</comment>
<dbReference type="Gene3D" id="6.10.140.2220">
    <property type="match status" value="1"/>
</dbReference>
<name>A0AAD7BGS5_9AGAR</name>
<keyword evidence="2 4" id="KW-0863">Zinc-finger</keyword>
<dbReference type="GO" id="GO:0008270">
    <property type="term" value="F:zinc ion binding"/>
    <property type="evidence" value="ECO:0007669"/>
    <property type="project" value="UniProtKB-KW"/>
</dbReference>
<dbReference type="PROSITE" id="PS50865">
    <property type="entry name" value="ZF_MYND_2"/>
    <property type="match status" value="1"/>
</dbReference>
<evidence type="ECO:0000256" key="4">
    <source>
        <dbReference type="PROSITE-ProRule" id="PRU00134"/>
    </source>
</evidence>
<sequence>MQVDHPKYAAQSHAVRAALPGILKWSQYIYDTHIGSPTDSKAQRMYLHALSKFLRAFNHGYTSAVAMANVTGFLELAAKLWVWDEDPAASHALGVLLKYSTELGQTDAYDRMVEATDGDGEFVFNLVLRRTKTAIKRFDSPDSHTNLGCCILLMNDLLEPQAHALRRAFHDAGGFKTITRSFLALSRTISESRDSTRVQIALVSSYITFFSNHLEHGDYLSVVHAFKTGFLRAFIDCSPAFQRLEPSALTLAAGIVRRMTPYLVYHSFIDQVAPLLEDLDRQRLSAQLPPPIQTELSRFWSVLSGHVNALGDPGEEARTCMCENTQCRRPDTEQSFKLCTACQAAYYCSPECQRIDWEAHHTDFCASMKQESPCGRRRRRDITSLQTLGQRIFNRNSAGLHAIAARHFPDTPLGELVPVLDLTCFPPRYSVQTLQSAIGHRDGYELLAEKCRAREATLVSCFRRDGASSGDAVWLTTGKENL</sequence>